<keyword evidence="14" id="KW-1185">Reference proteome</keyword>
<keyword evidence="3" id="KW-1003">Cell membrane</keyword>
<comment type="similarity">
    <text evidence="2">Belongs to the glutamate-gated ion channel (TC 1.A.10.1) family.</text>
</comment>
<evidence type="ECO:0000313" key="13">
    <source>
        <dbReference type="EMBL" id="PNF28432.1"/>
    </source>
</evidence>
<dbReference type="Gene3D" id="1.10.287.70">
    <property type="match status" value="1"/>
</dbReference>
<reference evidence="13 14" key="1">
    <citation type="submission" date="2017-12" db="EMBL/GenBank/DDBJ databases">
        <title>Hemimetabolous genomes reveal molecular basis of termite eusociality.</title>
        <authorList>
            <person name="Harrison M.C."/>
            <person name="Jongepier E."/>
            <person name="Robertson H.M."/>
            <person name="Arning N."/>
            <person name="Bitard-Feildel T."/>
            <person name="Chao H."/>
            <person name="Childers C.P."/>
            <person name="Dinh H."/>
            <person name="Doddapaneni H."/>
            <person name="Dugan S."/>
            <person name="Gowin J."/>
            <person name="Greiner C."/>
            <person name="Han Y."/>
            <person name="Hu H."/>
            <person name="Hughes D.S.T."/>
            <person name="Huylmans A.-K."/>
            <person name="Kemena C."/>
            <person name="Kremer L.P.M."/>
            <person name="Lee S.L."/>
            <person name="Lopez-Ezquerra A."/>
            <person name="Mallet L."/>
            <person name="Monroy-Kuhn J.M."/>
            <person name="Moser A."/>
            <person name="Murali S.C."/>
            <person name="Muzny D.M."/>
            <person name="Otani S."/>
            <person name="Piulachs M.-D."/>
            <person name="Poelchau M."/>
            <person name="Qu J."/>
            <person name="Schaub F."/>
            <person name="Wada-Katsumata A."/>
            <person name="Worley K.C."/>
            <person name="Xie Q."/>
            <person name="Ylla G."/>
            <person name="Poulsen M."/>
            <person name="Gibbs R.A."/>
            <person name="Schal C."/>
            <person name="Richards S."/>
            <person name="Belles X."/>
            <person name="Korb J."/>
            <person name="Bornberg-Bauer E."/>
        </authorList>
    </citation>
    <scope>NUCLEOTIDE SEQUENCE [LARGE SCALE GENOMIC DNA]</scope>
    <source>
        <tissue evidence="13">Whole body</tissue>
    </source>
</reference>
<protein>
    <recommendedName>
        <fullName evidence="15">Ionotropic glutamate receptor C-terminal domain-containing protein</fullName>
    </recommendedName>
</protein>
<organism evidence="13 14">
    <name type="scientific">Cryptotermes secundus</name>
    <dbReference type="NCBI Taxonomy" id="105785"/>
    <lineage>
        <taxon>Eukaryota</taxon>
        <taxon>Metazoa</taxon>
        <taxon>Ecdysozoa</taxon>
        <taxon>Arthropoda</taxon>
        <taxon>Hexapoda</taxon>
        <taxon>Insecta</taxon>
        <taxon>Pterygota</taxon>
        <taxon>Neoptera</taxon>
        <taxon>Polyneoptera</taxon>
        <taxon>Dictyoptera</taxon>
        <taxon>Blattodea</taxon>
        <taxon>Blattoidea</taxon>
        <taxon>Termitoidae</taxon>
        <taxon>Kalotermitidae</taxon>
        <taxon>Cryptotermitinae</taxon>
        <taxon>Cryptotermes</taxon>
    </lineage>
</organism>
<dbReference type="SUPFAM" id="SSF53850">
    <property type="entry name" value="Periplasmic binding protein-like II"/>
    <property type="match status" value="1"/>
</dbReference>
<evidence type="ECO:0000256" key="5">
    <source>
        <dbReference type="ARBA" id="ARBA00022989"/>
    </source>
</evidence>
<keyword evidence="8" id="KW-0325">Glycoprotein</keyword>
<dbReference type="PANTHER" id="PTHR42643:SF30">
    <property type="entry name" value="IONOTROPIC RECEPTOR 40A-RELATED"/>
    <property type="match status" value="1"/>
</dbReference>
<dbReference type="EMBL" id="NEVH01013584">
    <property type="protein sequence ID" value="PNF28432.1"/>
    <property type="molecule type" value="Genomic_DNA"/>
</dbReference>
<evidence type="ECO:0000256" key="9">
    <source>
        <dbReference type="SAM" id="Phobius"/>
    </source>
</evidence>
<dbReference type="InterPro" id="IPR056198">
    <property type="entry name" value="LBD_receptor"/>
</dbReference>
<evidence type="ECO:0000256" key="6">
    <source>
        <dbReference type="ARBA" id="ARBA00023136"/>
    </source>
</evidence>
<dbReference type="AlphaFoldDB" id="A0A2J7QIM7"/>
<dbReference type="Pfam" id="PF00060">
    <property type="entry name" value="Lig_chan"/>
    <property type="match status" value="1"/>
</dbReference>
<evidence type="ECO:0000259" key="12">
    <source>
        <dbReference type="Pfam" id="PF24061"/>
    </source>
</evidence>
<feature type="domain" description="Putative ionotropic receptor ligand binding" evidence="12">
    <location>
        <begin position="94"/>
        <end position="197"/>
    </location>
</feature>
<name>A0A2J7QIM7_9NEOP</name>
<keyword evidence="6 9" id="KW-0472">Membrane</keyword>
<evidence type="ECO:0000256" key="1">
    <source>
        <dbReference type="ARBA" id="ARBA00004651"/>
    </source>
</evidence>
<dbReference type="STRING" id="105785.A0A2J7QIM7"/>
<gene>
    <name evidence="13" type="ORF">B7P43_G15923</name>
</gene>
<evidence type="ECO:0000256" key="2">
    <source>
        <dbReference type="ARBA" id="ARBA00008685"/>
    </source>
</evidence>
<keyword evidence="4 9" id="KW-0812">Transmembrane</keyword>
<feature type="transmembrane region" description="Helical" evidence="9">
    <location>
        <begin position="569"/>
        <end position="592"/>
    </location>
</feature>
<evidence type="ECO:0000256" key="4">
    <source>
        <dbReference type="ARBA" id="ARBA00022692"/>
    </source>
</evidence>
<dbReference type="Pfam" id="PF24061">
    <property type="entry name" value="LBD_receptor"/>
    <property type="match status" value="1"/>
</dbReference>
<accession>A0A2J7QIM7</accession>
<keyword evidence="10" id="KW-0732">Signal</keyword>
<evidence type="ECO:0000256" key="8">
    <source>
        <dbReference type="ARBA" id="ARBA00023180"/>
    </source>
</evidence>
<comment type="caution">
    <text evidence="13">The sequence shown here is derived from an EMBL/GenBank/DDBJ whole genome shotgun (WGS) entry which is preliminary data.</text>
</comment>
<dbReference type="GO" id="GO:0015276">
    <property type="term" value="F:ligand-gated monoatomic ion channel activity"/>
    <property type="evidence" value="ECO:0007669"/>
    <property type="project" value="InterPro"/>
</dbReference>
<feature type="domain" description="Ionotropic glutamate receptor C-terminal" evidence="11">
    <location>
        <begin position="324"/>
        <end position="461"/>
    </location>
</feature>
<evidence type="ECO:0000259" key="11">
    <source>
        <dbReference type="Pfam" id="PF00060"/>
    </source>
</evidence>
<feature type="transmembrane region" description="Helical" evidence="9">
    <location>
        <begin position="386"/>
        <end position="409"/>
    </location>
</feature>
<evidence type="ECO:0000256" key="3">
    <source>
        <dbReference type="ARBA" id="ARBA00022475"/>
    </source>
</evidence>
<keyword evidence="7" id="KW-0675">Receptor</keyword>
<feature type="signal peptide" evidence="10">
    <location>
        <begin position="1"/>
        <end position="16"/>
    </location>
</feature>
<dbReference type="FunCoup" id="A0A2J7QIM7">
    <property type="interactions" value="87"/>
</dbReference>
<dbReference type="InterPro" id="IPR001320">
    <property type="entry name" value="Iontro_rcpt_C"/>
</dbReference>
<feature type="transmembrane region" description="Helical" evidence="9">
    <location>
        <begin position="323"/>
        <end position="344"/>
    </location>
</feature>
<evidence type="ECO:0008006" key="15">
    <source>
        <dbReference type="Google" id="ProtNLM"/>
    </source>
</evidence>
<evidence type="ECO:0000256" key="10">
    <source>
        <dbReference type="SAM" id="SignalP"/>
    </source>
</evidence>
<evidence type="ECO:0000313" key="14">
    <source>
        <dbReference type="Proteomes" id="UP000235965"/>
    </source>
</evidence>
<dbReference type="InParanoid" id="A0A2J7QIM7"/>
<proteinExistence type="inferred from homology"/>
<dbReference type="PANTHER" id="PTHR42643">
    <property type="entry name" value="IONOTROPIC RECEPTOR 20A-RELATED"/>
    <property type="match status" value="1"/>
</dbReference>
<feature type="transmembrane region" description="Helical" evidence="9">
    <location>
        <begin position="353"/>
        <end position="374"/>
    </location>
</feature>
<dbReference type="GO" id="GO:0005886">
    <property type="term" value="C:plasma membrane"/>
    <property type="evidence" value="ECO:0007669"/>
    <property type="project" value="UniProtKB-SubCell"/>
</dbReference>
<dbReference type="OrthoDB" id="6506757at2759"/>
<sequence>MTSMMIFLVMLTLSEGTRLNRTMHMTGPDQLMSYVYNILLQNMKPERNLLVSYSDNYVPVNLLLRDIHKHYGILQVSYPNTPEVEMSFWYEKIGSYIIVLNNKSNLNTQIQQLIDIKSWNNRAHFLVVVGIPVENPHRLSLEIVNYFWHNANVLDVVIFVSDNRVFNLYTWYPYNSKEECWAMKDVALLNQWDAESTGDSRTDKKIFTNKIPRKFNGCPMNVSINYKEDSELQFLRNSLDVFDFTIHYQVNNPDNANIYDRFKNTVDNVIFGSSEIAYGVPLQEEVVGFLDSSFPFNDFRYIWYVPCAKPFDRIQRISEIFPISVWVILLISMLLSCLVTWCLATRSSGEGNAYLNISTVMYNMWAITMGTSVTGMPHTFKLRAVIVAWVCYCFAVSTIFLTFFTSFLIDPGLDKQITNIQELLDSKIEYGFGESIDFYFENSEVDIHKELLKYRKACNQTELCIKRIFKTGKFATFAEPNGVKNVLKSHHKGNKFCRMNNFDTYNVLVVVYFSKGSYLVETFDKYMSSIFESGLVNREDTTTGALSTEDTADWEANPIAYFPFSINHLLIAFYGLPLGYCLSFIVLIGEILNDKTDWIGRAVAILARIRVVLSLNVTQTTGYPQ</sequence>
<dbReference type="Proteomes" id="UP000235965">
    <property type="component" value="Unassembled WGS sequence"/>
</dbReference>
<comment type="subcellular location">
    <subcellularLocation>
        <location evidence="1">Cell membrane</location>
        <topology evidence="1">Multi-pass membrane protein</topology>
    </subcellularLocation>
</comment>
<dbReference type="GO" id="GO:0050906">
    <property type="term" value="P:detection of stimulus involved in sensory perception"/>
    <property type="evidence" value="ECO:0007669"/>
    <property type="project" value="UniProtKB-ARBA"/>
</dbReference>
<dbReference type="InterPro" id="IPR052192">
    <property type="entry name" value="Insect_Ionotropic_Sensory_Rcpt"/>
</dbReference>
<evidence type="ECO:0000256" key="7">
    <source>
        <dbReference type="ARBA" id="ARBA00023170"/>
    </source>
</evidence>
<keyword evidence="5 9" id="KW-1133">Transmembrane helix</keyword>
<feature type="chain" id="PRO_5014322167" description="Ionotropic glutamate receptor C-terminal domain-containing protein" evidence="10">
    <location>
        <begin position="17"/>
        <end position="625"/>
    </location>
</feature>